<dbReference type="STRING" id="46914.JP75_19605"/>
<dbReference type="GO" id="GO:0032259">
    <property type="term" value="P:methylation"/>
    <property type="evidence" value="ECO:0007669"/>
    <property type="project" value="UniProtKB-KW"/>
</dbReference>
<dbReference type="InterPro" id="IPR025714">
    <property type="entry name" value="Methyltranfer_dom"/>
</dbReference>
<dbReference type="RefSeq" id="WP_035086020.1">
    <property type="nucleotide sequence ID" value="NZ_JQGC01000021.1"/>
</dbReference>
<sequence length="207" mass="22692">MSGQQAFWNRMADRYAAQPVADETAYQTKLAATRRLLRPDMDLFEFGCGTGSTALIHAANVRHIRAADFSERMIEIAQSKAQKAGTKNISFEVGSIEGVTLAPQSLDMVLGMSILHLLKNKEAAIAKVFEALKPGGYFITSTACLGDMMPFIRYVAPLGNRLGFLPHLDVMTQTQLRAAMEAAGFAVEHEWLPTKKAAVFMIARKLA</sequence>
<dbReference type="InterPro" id="IPR029063">
    <property type="entry name" value="SAM-dependent_MTases_sf"/>
</dbReference>
<dbReference type="Pfam" id="PF13847">
    <property type="entry name" value="Methyltransf_31"/>
    <property type="match status" value="1"/>
</dbReference>
<evidence type="ECO:0000313" key="2">
    <source>
        <dbReference type="EMBL" id="KFL29680.1"/>
    </source>
</evidence>
<keyword evidence="3" id="KW-1185">Reference proteome</keyword>
<keyword evidence="2" id="KW-0489">Methyltransferase</keyword>
<dbReference type="EMBL" id="JQGC01000021">
    <property type="protein sequence ID" value="KFL29680.1"/>
    <property type="molecule type" value="Genomic_DNA"/>
</dbReference>
<dbReference type="AlphaFoldDB" id="A0A087LYH7"/>
<dbReference type="CDD" id="cd02440">
    <property type="entry name" value="AdoMet_MTases"/>
    <property type="match status" value="1"/>
</dbReference>
<keyword evidence="2" id="KW-0808">Transferase</keyword>
<dbReference type="PANTHER" id="PTHR43861">
    <property type="entry name" value="TRANS-ACONITATE 2-METHYLTRANSFERASE-RELATED"/>
    <property type="match status" value="1"/>
</dbReference>
<evidence type="ECO:0000313" key="3">
    <source>
        <dbReference type="Proteomes" id="UP000028981"/>
    </source>
</evidence>
<accession>A0A087LYH7</accession>
<reference evidence="2 3" key="1">
    <citation type="submission" date="2014-08" db="EMBL/GenBank/DDBJ databases">
        <authorList>
            <person name="Hassan Y.I."/>
            <person name="Lepp D."/>
            <person name="Zhou T."/>
        </authorList>
    </citation>
    <scope>NUCLEOTIDE SEQUENCE [LARGE SCALE GENOMIC DNA]</scope>
    <source>
        <strain evidence="2 3">IFO13584</strain>
    </source>
</reference>
<dbReference type="Gene3D" id="3.40.50.150">
    <property type="entry name" value="Vaccinia Virus protein VP39"/>
    <property type="match status" value="1"/>
</dbReference>
<feature type="domain" description="Methyltransferase" evidence="1">
    <location>
        <begin position="40"/>
        <end position="144"/>
    </location>
</feature>
<evidence type="ECO:0000259" key="1">
    <source>
        <dbReference type="Pfam" id="PF13847"/>
    </source>
</evidence>
<organism evidence="2 3">
    <name type="scientific">Devosia riboflavina</name>
    <dbReference type="NCBI Taxonomy" id="46914"/>
    <lineage>
        <taxon>Bacteria</taxon>
        <taxon>Pseudomonadati</taxon>
        <taxon>Pseudomonadota</taxon>
        <taxon>Alphaproteobacteria</taxon>
        <taxon>Hyphomicrobiales</taxon>
        <taxon>Devosiaceae</taxon>
        <taxon>Devosia</taxon>
    </lineage>
</organism>
<dbReference type="GO" id="GO:0008168">
    <property type="term" value="F:methyltransferase activity"/>
    <property type="evidence" value="ECO:0007669"/>
    <property type="project" value="UniProtKB-KW"/>
</dbReference>
<gene>
    <name evidence="2" type="ORF">JP75_19605</name>
</gene>
<protein>
    <submittedName>
        <fullName evidence="2">SAM-dependent methyltransferase</fullName>
    </submittedName>
</protein>
<dbReference type="Proteomes" id="UP000028981">
    <property type="component" value="Unassembled WGS sequence"/>
</dbReference>
<dbReference type="OrthoDB" id="5642573at2"/>
<comment type="caution">
    <text evidence="2">The sequence shown here is derived from an EMBL/GenBank/DDBJ whole genome shotgun (WGS) entry which is preliminary data.</text>
</comment>
<proteinExistence type="predicted"/>
<name>A0A087LYH7_9HYPH</name>
<dbReference type="SUPFAM" id="SSF53335">
    <property type="entry name" value="S-adenosyl-L-methionine-dependent methyltransferases"/>
    <property type="match status" value="1"/>
</dbReference>